<evidence type="ECO:0000256" key="1">
    <source>
        <dbReference type="SAM" id="MobiDB-lite"/>
    </source>
</evidence>
<proteinExistence type="predicted"/>
<dbReference type="InterPro" id="IPR013320">
    <property type="entry name" value="ConA-like_dom_sf"/>
</dbReference>
<dbReference type="PANTHER" id="PTHR35332:SF2">
    <property type="entry name" value="REGULATION OF ENOLASE PROTEIN 1"/>
    <property type="match status" value="1"/>
</dbReference>
<dbReference type="AlphaFoldDB" id="A0A399JD93"/>
<dbReference type="EMBL" id="QQXK01000005">
    <property type="protein sequence ID" value="RII43194.1"/>
    <property type="molecule type" value="Genomic_DNA"/>
</dbReference>
<feature type="compositionally biased region" description="Polar residues" evidence="1">
    <location>
        <begin position="1"/>
        <end position="20"/>
    </location>
</feature>
<accession>A0A399JD93</accession>
<dbReference type="Pfam" id="PF07081">
    <property type="entry name" value="DUF1349"/>
    <property type="match status" value="1"/>
</dbReference>
<reference evidence="2 3" key="1">
    <citation type="submission" date="2018-07" db="EMBL/GenBank/DDBJ databases">
        <title>Arthrobacter sp. nov., isolated from raw cow's milk with high bacterial count.</title>
        <authorList>
            <person name="Hahne J."/>
            <person name="Isele D."/>
            <person name="Lipski A."/>
        </authorList>
    </citation>
    <scope>NUCLEOTIDE SEQUENCE [LARGE SCALE GENOMIC DNA]</scope>
    <source>
        <strain evidence="2 3">JZ R-35</strain>
    </source>
</reference>
<feature type="compositionally biased region" description="Basic residues" evidence="1">
    <location>
        <begin position="56"/>
        <end position="65"/>
    </location>
</feature>
<dbReference type="Gene3D" id="2.60.120.200">
    <property type="match status" value="1"/>
</dbReference>
<dbReference type="Proteomes" id="UP000265419">
    <property type="component" value="Unassembled WGS sequence"/>
</dbReference>
<feature type="region of interest" description="Disordered" evidence="1">
    <location>
        <begin position="1"/>
        <end position="71"/>
    </location>
</feature>
<evidence type="ECO:0000313" key="2">
    <source>
        <dbReference type="EMBL" id="RII43194.1"/>
    </source>
</evidence>
<protein>
    <submittedName>
        <fullName evidence="2">DUF1349 domain-containing protein</fullName>
    </submittedName>
</protein>
<gene>
    <name evidence="2" type="ORF">DWB68_03975</name>
</gene>
<keyword evidence="3" id="KW-1185">Reference proteome</keyword>
<name>A0A399JD93_9MICC</name>
<organism evidence="2 3">
    <name type="scientific">Galactobacter valiniphilus</name>
    <dbReference type="NCBI Taxonomy" id="2676122"/>
    <lineage>
        <taxon>Bacteria</taxon>
        <taxon>Bacillati</taxon>
        <taxon>Actinomycetota</taxon>
        <taxon>Actinomycetes</taxon>
        <taxon>Micrococcales</taxon>
        <taxon>Micrococcaceae</taxon>
        <taxon>Galactobacter</taxon>
    </lineage>
</organism>
<evidence type="ECO:0000313" key="3">
    <source>
        <dbReference type="Proteomes" id="UP000265419"/>
    </source>
</evidence>
<dbReference type="PANTHER" id="PTHR35332">
    <property type="entry name" value="REGULATION OF ENOLASE PROTEIN 1"/>
    <property type="match status" value="1"/>
</dbReference>
<dbReference type="InterPro" id="IPR009784">
    <property type="entry name" value="DUF1349"/>
</dbReference>
<dbReference type="SUPFAM" id="SSF49899">
    <property type="entry name" value="Concanavalin A-like lectins/glucanases"/>
    <property type="match status" value="1"/>
</dbReference>
<comment type="caution">
    <text evidence="2">The sequence shown here is derived from an EMBL/GenBank/DDBJ whole genome shotgun (WGS) entry which is preliminary data.</text>
</comment>
<sequence>MSAGQAQPRISATSSDTGQSPRCARPAGQASEALESALISRSRRPPGSACREASRTTHHGRRRRWVTAPWSHGSMTSTQDFLAGLTFLEGRGDATIDAEARTVGVSAPASSDLISDPVSGALTRGAPVLASSAPAGDFVFSAQVTVPGERSTYDAGVLALYVNERRWAKLCFEYSPDAEATVVGVVTDGFSDDANGDVIAGDRVFLRISRLGEAFAFHHSPDGVRWRFLRVFRLGTAHELEGLRIGFAAQSPLGEGRGAEFAAISLEERSLADLRDGS</sequence>